<dbReference type="STRING" id="1423763.FC46_GL001368"/>
<keyword evidence="4" id="KW-1185">Reference proteome</keyword>
<evidence type="ECO:0000256" key="1">
    <source>
        <dbReference type="HAMAP-Rule" id="MF_01526"/>
    </source>
</evidence>
<dbReference type="PATRIC" id="fig|1423763.3.peg.1384"/>
<name>A0A0R1UCE9_9LACO</name>
<dbReference type="RefSeq" id="WP_057797476.1">
    <property type="nucleotide sequence ID" value="NZ_AZFM01000004.1"/>
</dbReference>
<accession>A0A0R1UCE9</accession>
<sequence>MVNIYDSANQLAEDLTKTPEFAGLKEAIAAVKADENSSELFNKMDEIQGKIMAAQQSGQPLSEDLQKDYKELNDKVQKDENIVKLLTAEQGLYKTIDDVQKAFTKPINDLYEEIRK</sequence>
<dbReference type="SUPFAM" id="SSF158622">
    <property type="entry name" value="YheA/YmcA-like"/>
    <property type="match status" value="1"/>
</dbReference>
<dbReference type="Pfam" id="PF06133">
    <property type="entry name" value="Com_YlbF"/>
    <property type="match status" value="1"/>
</dbReference>
<dbReference type="OrthoDB" id="9811402at2"/>
<protein>
    <recommendedName>
        <fullName evidence="1">UPF0342 protein FC46_GL001368</fullName>
    </recommendedName>
</protein>
<reference evidence="3 4" key="1">
    <citation type="journal article" date="2015" name="Genome Announc.">
        <title>Expanding the biotechnology potential of lactobacilli through comparative genomics of 213 strains and associated genera.</title>
        <authorList>
            <person name="Sun Z."/>
            <person name="Harris H.M."/>
            <person name="McCann A."/>
            <person name="Guo C."/>
            <person name="Argimon S."/>
            <person name="Zhang W."/>
            <person name="Yang X."/>
            <person name="Jeffery I.B."/>
            <person name="Cooney J.C."/>
            <person name="Kagawa T.F."/>
            <person name="Liu W."/>
            <person name="Song Y."/>
            <person name="Salvetti E."/>
            <person name="Wrobel A."/>
            <person name="Rasinkangas P."/>
            <person name="Parkhill J."/>
            <person name="Rea M.C."/>
            <person name="O'Sullivan O."/>
            <person name="Ritari J."/>
            <person name="Douillard F.P."/>
            <person name="Paul Ross R."/>
            <person name="Yang R."/>
            <person name="Briner A.E."/>
            <person name="Felis G.E."/>
            <person name="de Vos W.M."/>
            <person name="Barrangou R."/>
            <person name="Klaenhammer T.R."/>
            <person name="Caufield P.W."/>
            <person name="Cui Y."/>
            <person name="Zhang H."/>
            <person name="O'Toole P.W."/>
        </authorList>
    </citation>
    <scope>NUCLEOTIDE SEQUENCE [LARGE SCALE GENOMIC DNA]</scope>
    <source>
        <strain evidence="3 4">DSM 16043</strain>
    </source>
</reference>
<feature type="coiled-coil region" evidence="2">
    <location>
        <begin position="62"/>
        <end position="89"/>
    </location>
</feature>
<comment type="caution">
    <text evidence="3">The sequence shown here is derived from an EMBL/GenBank/DDBJ whole genome shotgun (WGS) entry which is preliminary data.</text>
</comment>
<dbReference type="Gene3D" id="1.20.1500.10">
    <property type="entry name" value="YheA/YmcA-like"/>
    <property type="match status" value="1"/>
</dbReference>
<dbReference type="InterPro" id="IPR010368">
    <property type="entry name" value="Com_YlbF"/>
</dbReference>
<evidence type="ECO:0000313" key="4">
    <source>
        <dbReference type="Proteomes" id="UP000051036"/>
    </source>
</evidence>
<evidence type="ECO:0000313" key="3">
    <source>
        <dbReference type="EMBL" id="KRL91072.1"/>
    </source>
</evidence>
<dbReference type="HAMAP" id="MF_01526">
    <property type="entry name" value="UPF0342"/>
    <property type="match status" value="1"/>
</dbReference>
<dbReference type="Proteomes" id="UP000051036">
    <property type="component" value="Unassembled WGS sequence"/>
</dbReference>
<dbReference type="EMBL" id="AZFM01000004">
    <property type="protein sequence ID" value="KRL91072.1"/>
    <property type="molecule type" value="Genomic_DNA"/>
</dbReference>
<comment type="similarity">
    <text evidence="1">Belongs to the UPF0342 family.</text>
</comment>
<organism evidence="3 4">
    <name type="scientific">Lactobacillus kalixensis DSM 16043</name>
    <dbReference type="NCBI Taxonomy" id="1423763"/>
    <lineage>
        <taxon>Bacteria</taxon>
        <taxon>Bacillati</taxon>
        <taxon>Bacillota</taxon>
        <taxon>Bacilli</taxon>
        <taxon>Lactobacillales</taxon>
        <taxon>Lactobacillaceae</taxon>
        <taxon>Lactobacillus</taxon>
    </lineage>
</organism>
<dbReference type="InterPro" id="IPR023378">
    <property type="entry name" value="YheA/YmcA-like_dom_sf"/>
</dbReference>
<gene>
    <name evidence="3" type="ORF">FC46_GL001368</name>
</gene>
<keyword evidence="2" id="KW-0175">Coiled coil</keyword>
<dbReference type="AlphaFoldDB" id="A0A0R1UCE9"/>
<proteinExistence type="inferred from homology"/>
<evidence type="ECO:0000256" key="2">
    <source>
        <dbReference type="SAM" id="Coils"/>
    </source>
</evidence>